<dbReference type="PANTHER" id="PTHR30614:SF0">
    <property type="entry name" value="L-CYSTINE TRANSPORT SYSTEM PERMEASE PROTEIN TCYL"/>
    <property type="match status" value="1"/>
</dbReference>
<organism evidence="11 12">
    <name type="scientific">Salinisphaera hydrothermalis (strain C41B8)</name>
    <dbReference type="NCBI Taxonomy" id="1304275"/>
    <lineage>
        <taxon>Bacteria</taxon>
        <taxon>Pseudomonadati</taxon>
        <taxon>Pseudomonadota</taxon>
        <taxon>Gammaproteobacteria</taxon>
        <taxon>Salinisphaerales</taxon>
        <taxon>Salinisphaeraceae</taxon>
        <taxon>Salinisphaera</taxon>
    </lineage>
</organism>
<keyword evidence="4" id="KW-1003">Cell membrane</keyword>
<accession>A0A084IK46</accession>
<evidence type="ECO:0000256" key="8">
    <source>
        <dbReference type="ARBA" id="ARBA00023136"/>
    </source>
</evidence>
<keyword evidence="5 9" id="KW-0812">Transmembrane</keyword>
<dbReference type="PROSITE" id="PS50928">
    <property type="entry name" value="ABC_TM1"/>
    <property type="match status" value="1"/>
</dbReference>
<dbReference type="InterPro" id="IPR014342">
    <property type="entry name" value="Ectoine_EhuC"/>
</dbReference>
<feature type="transmembrane region" description="Helical" evidence="9">
    <location>
        <begin position="20"/>
        <end position="43"/>
    </location>
</feature>
<dbReference type="AlphaFoldDB" id="A0A084IK46"/>
<proteinExistence type="inferred from homology"/>
<evidence type="ECO:0000256" key="2">
    <source>
        <dbReference type="ARBA" id="ARBA00010072"/>
    </source>
</evidence>
<dbReference type="GO" id="GO:0043190">
    <property type="term" value="C:ATP-binding cassette (ABC) transporter complex"/>
    <property type="evidence" value="ECO:0007669"/>
    <property type="project" value="InterPro"/>
</dbReference>
<keyword evidence="3 9" id="KW-0813">Transport</keyword>
<keyword evidence="6" id="KW-0029">Amino-acid transport</keyword>
<keyword evidence="7 9" id="KW-1133">Transmembrane helix</keyword>
<keyword evidence="12" id="KW-1185">Reference proteome</keyword>
<dbReference type="InterPro" id="IPR010065">
    <property type="entry name" value="AA_ABC_transptr_permease_3TM"/>
</dbReference>
<dbReference type="OrthoDB" id="9809799at2"/>
<dbReference type="PATRIC" id="fig|1304275.5.peg.2351"/>
<comment type="caution">
    <text evidence="11">The sequence shown here is derived from an EMBL/GenBank/DDBJ whole genome shotgun (WGS) entry which is preliminary data.</text>
</comment>
<evidence type="ECO:0000256" key="6">
    <source>
        <dbReference type="ARBA" id="ARBA00022970"/>
    </source>
</evidence>
<dbReference type="Gene3D" id="1.10.3720.10">
    <property type="entry name" value="MetI-like"/>
    <property type="match status" value="1"/>
</dbReference>
<feature type="domain" description="ABC transmembrane type-1" evidence="10">
    <location>
        <begin position="16"/>
        <end position="204"/>
    </location>
</feature>
<comment type="subcellular location">
    <subcellularLocation>
        <location evidence="1">Cell inner membrane</location>
        <topology evidence="1">Multi-pass membrane protein</topology>
    </subcellularLocation>
    <subcellularLocation>
        <location evidence="9">Cell membrane</location>
        <topology evidence="9">Multi-pass membrane protein</topology>
    </subcellularLocation>
</comment>
<dbReference type="InterPro" id="IPR043429">
    <property type="entry name" value="ArtM/GltK/GlnP/TcyL/YhdX-like"/>
</dbReference>
<evidence type="ECO:0000256" key="9">
    <source>
        <dbReference type="RuleBase" id="RU363032"/>
    </source>
</evidence>
<reference evidence="11 12" key="1">
    <citation type="submission" date="2013-03" db="EMBL/GenBank/DDBJ databases">
        <title>Salinisphaera hydrothermalis C41B8 Genome Sequencing.</title>
        <authorList>
            <person name="Li C."/>
            <person name="Lai Q."/>
            <person name="Shao Z."/>
        </authorList>
    </citation>
    <scope>NUCLEOTIDE SEQUENCE [LARGE SCALE GENOMIC DNA]</scope>
    <source>
        <strain evidence="11 12">C41B8</strain>
    </source>
</reference>
<evidence type="ECO:0000313" key="12">
    <source>
        <dbReference type="Proteomes" id="UP000028302"/>
    </source>
</evidence>
<dbReference type="PANTHER" id="PTHR30614">
    <property type="entry name" value="MEMBRANE COMPONENT OF AMINO ACID ABC TRANSPORTER"/>
    <property type="match status" value="1"/>
</dbReference>
<evidence type="ECO:0000256" key="3">
    <source>
        <dbReference type="ARBA" id="ARBA00022448"/>
    </source>
</evidence>
<dbReference type="InterPro" id="IPR000515">
    <property type="entry name" value="MetI-like"/>
</dbReference>
<feature type="transmembrane region" description="Helical" evidence="9">
    <location>
        <begin position="186"/>
        <end position="210"/>
    </location>
</feature>
<feature type="transmembrane region" description="Helical" evidence="9">
    <location>
        <begin position="64"/>
        <end position="83"/>
    </location>
</feature>
<evidence type="ECO:0000256" key="1">
    <source>
        <dbReference type="ARBA" id="ARBA00004429"/>
    </source>
</evidence>
<dbReference type="NCBIfam" id="TIGR03004">
    <property type="entry name" value="ectoine_ehuC"/>
    <property type="match status" value="1"/>
</dbReference>
<evidence type="ECO:0000259" key="10">
    <source>
        <dbReference type="PROSITE" id="PS50928"/>
    </source>
</evidence>
<evidence type="ECO:0000256" key="7">
    <source>
        <dbReference type="ARBA" id="ARBA00022989"/>
    </source>
</evidence>
<evidence type="ECO:0000256" key="4">
    <source>
        <dbReference type="ARBA" id="ARBA00022475"/>
    </source>
</evidence>
<gene>
    <name evidence="11" type="ORF">C41B8_11538</name>
</gene>
<dbReference type="InterPro" id="IPR035906">
    <property type="entry name" value="MetI-like_sf"/>
</dbReference>
<dbReference type="NCBIfam" id="TIGR01726">
    <property type="entry name" value="HEQRo_perm_3TM"/>
    <property type="match status" value="1"/>
</dbReference>
<dbReference type="eggNOG" id="COG0765">
    <property type="taxonomic scope" value="Bacteria"/>
</dbReference>
<dbReference type="GO" id="GO:0022857">
    <property type="term" value="F:transmembrane transporter activity"/>
    <property type="evidence" value="ECO:0007669"/>
    <property type="project" value="InterPro"/>
</dbReference>
<dbReference type="SUPFAM" id="SSF161098">
    <property type="entry name" value="MetI-like"/>
    <property type="match status" value="1"/>
</dbReference>
<sequence length="224" mass="24384">MGVTFDQIIDALLQGAYVTIWITLASTVGGAILAFASGIGSLSHFAPARWLSKTYVQIFRGTSLLVQLFWLYYALPVLIGIHISPVAAGILGLSLNIGAYGAEVVRGALQSVDEGQLEAARALNFTPGQTLRRILLPQSIIEMMPPFGNLAIQNLKDSSLVSLISLSDLAFQADDLRNRAFESDTITILGLTLLFYFVMALVLMGAMRLLERYFEKVSGREVAR</sequence>
<comment type="similarity">
    <text evidence="2">Belongs to the binding-protein-dependent transport system permease family. HisMQ subfamily.</text>
</comment>
<dbReference type="Pfam" id="PF00528">
    <property type="entry name" value="BPD_transp_1"/>
    <property type="match status" value="1"/>
</dbReference>
<evidence type="ECO:0000256" key="5">
    <source>
        <dbReference type="ARBA" id="ARBA00022692"/>
    </source>
</evidence>
<dbReference type="RefSeq" id="WP_084188887.1">
    <property type="nucleotide sequence ID" value="NZ_APNK01000017.1"/>
</dbReference>
<dbReference type="GO" id="GO:0006865">
    <property type="term" value="P:amino acid transport"/>
    <property type="evidence" value="ECO:0007669"/>
    <property type="project" value="UniProtKB-KW"/>
</dbReference>
<dbReference type="Proteomes" id="UP000028302">
    <property type="component" value="Unassembled WGS sequence"/>
</dbReference>
<protein>
    <submittedName>
        <fullName evidence="11">Putative amino-acid ABC transporter permease protein y4tF</fullName>
    </submittedName>
</protein>
<dbReference type="EMBL" id="APNK01000017">
    <property type="protein sequence ID" value="KEZ77080.1"/>
    <property type="molecule type" value="Genomic_DNA"/>
</dbReference>
<evidence type="ECO:0000313" key="11">
    <source>
        <dbReference type="EMBL" id="KEZ77080.1"/>
    </source>
</evidence>
<keyword evidence="8 9" id="KW-0472">Membrane</keyword>
<name>A0A084IK46_SALHC</name>
<dbReference type="CDD" id="cd06261">
    <property type="entry name" value="TM_PBP2"/>
    <property type="match status" value="1"/>
</dbReference>
<dbReference type="STRING" id="1304275.C41B8_11538"/>